<evidence type="ECO:0000256" key="9">
    <source>
        <dbReference type="ARBA" id="ARBA00044648"/>
    </source>
</evidence>
<feature type="transmembrane region" description="Helical" evidence="16">
    <location>
        <begin position="611"/>
        <end position="629"/>
    </location>
</feature>
<evidence type="ECO:0000256" key="7">
    <source>
        <dbReference type="ARBA" id="ARBA00023136"/>
    </source>
</evidence>
<evidence type="ECO:0000259" key="17">
    <source>
        <dbReference type="PROSITE" id="PS50850"/>
    </source>
</evidence>
<dbReference type="PROSITE" id="PS50850">
    <property type="entry name" value="MFS"/>
    <property type="match status" value="1"/>
</dbReference>
<keyword evidence="5 16" id="KW-0812">Transmembrane</keyword>
<accession>A0AAD2FV74</accession>
<dbReference type="Pfam" id="PF00083">
    <property type="entry name" value="Sugar_tr"/>
    <property type="match status" value="3"/>
</dbReference>
<comment type="catalytic activity">
    <reaction evidence="13">
        <text>D-fructose(out) = D-fructose(in)</text>
        <dbReference type="Rhea" id="RHEA:60372"/>
        <dbReference type="ChEBI" id="CHEBI:37721"/>
    </reaction>
    <physiologicalReaction direction="left-to-right" evidence="13">
        <dbReference type="Rhea" id="RHEA:60373"/>
    </physiologicalReaction>
</comment>
<gene>
    <name evidence="18" type="ORF">CYCCA115_LOCUS14539</name>
</gene>
<evidence type="ECO:0000313" key="18">
    <source>
        <dbReference type="EMBL" id="CAJ1953941.1"/>
    </source>
</evidence>
<feature type="transmembrane region" description="Helical" evidence="16">
    <location>
        <begin position="217"/>
        <end position="239"/>
    </location>
</feature>
<dbReference type="EMBL" id="CAKOGP040001847">
    <property type="protein sequence ID" value="CAJ1953941.1"/>
    <property type="molecule type" value="Genomic_DNA"/>
</dbReference>
<feature type="transmembrane region" description="Helical" evidence="16">
    <location>
        <begin position="101"/>
        <end position="118"/>
    </location>
</feature>
<feature type="compositionally biased region" description="Basic and acidic residues" evidence="15">
    <location>
        <begin position="23"/>
        <end position="32"/>
    </location>
</feature>
<proteinExistence type="inferred from homology"/>
<comment type="catalytic activity">
    <reaction evidence="11">
        <text>D-mannose(out) = D-mannose(in)</text>
        <dbReference type="Rhea" id="RHEA:78391"/>
        <dbReference type="ChEBI" id="CHEBI:4208"/>
    </reaction>
    <physiologicalReaction direction="left-to-right" evidence="11">
        <dbReference type="Rhea" id="RHEA:78392"/>
    </physiologicalReaction>
</comment>
<protein>
    <recommendedName>
        <fullName evidence="14">Hexose transporter 1</fullName>
    </recommendedName>
</protein>
<evidence type="ECO:0000256" key="5">
    <source>
        <dbReference type="ARBA" id="ARBA00022692"/>
    </source>
</evidence>
<dbReference type="InterPro" id="IPR003663">
    <property type="entry name" value="Sugar/inositol_transpt"/>
</dbReference>
<feature type="transmembrane region" description="Helical" evidence="16">
    <location>
        <begin position="353"/>
        <end position="377"/>
    </location>
</feature>
<comment type="catalytic activity">
    <reaction evidence="9">
        <text>D-glucose(out) = D-glucose(in)</text>
        <dbReference type="Rhea" id="RHEA:60376"/>
        <dbReference type="ChEBI" id="CHEBI:4167"/>
    </reaction>
    <physiologicalReaction direction="left-to-right" evidence="9">
        <dbReference type="Rhea" id="RHEA:60377"/>
    </physiologicalReaction>
</comment>
<dbReference type="InterPro" id="IPR020846">
    <property type="entry name" value="MFS_dom"/>
</dbReference>
<dbReference type="PROSITE" id="PS00217">
    <property type="entry name" value="SUGAR_TRANSPORT_2"/>
    <property type="match status" value="1"/>
</dbReference>
<feature type="transmembrane region" description="Helical" evidence="16">
    <location>
        <begin position="419"/>
        <end position="442"/>
    </location>
</feature>
<feature type="domain" description="Major facilitator superfamily (MFS) profile" evidence="17">
    <location>
        <begin position="63"/>
        <end position="633"/>
    </location>
</feature>
<dbReference type="InterPro" id="IPR036259">
    <property type="entry name" value="MFS_trans_sf"/>
</dbReference>
<dbReference type="Proteomes" id="UP001295423">
    <property type="component" value="Unassembled WGS sequence"/>
</dbReference>
<dbReference type="InterPro" id="IPR050814">
    <property type="entry name" value="Myo-inositol_Transporter"/>
</dbReference>
<dbReference type="InterPro" id="IPR005829">
    <property type="entry name" value="Sugar_transporter_CS"/>
</dbReference>
<evidence type="ECO:0000256" key="15">
    <source>
        <dbReference type="SAM" id="MobiDB-lite"/>
    </source>
</evidence>
<dbReference type="InterPro" id="IPR005828">
    <property type="entry name" value="MFS_sugar_transport-like"/>
</dbReference>
<feature type="region of interest" description="Disordered" evidence="15">
    <location>
        <begin position="1"/>
        <end position="40"/>
    </location>
</feature>
<comment type="subcellular location">
    <subcellularLocation>
        <location evidence="1">Membrane</location>
        <topology evidence="1">Multi-pass membrane protein</topology>
    </subcellularLocation>
</comment>
<sequence>MITTASPPSDARRGSQTDNVEDNQYHGEHSIDNFDDDDDDDVSDNQVDAIARRKQVDRYMRFLTFMAAIGGFLFGYDTGVVSGAMLPMKRAFHLTPEQQEVVVSSTVFAAFVSSLFGGTMNYKFGRRLSILFAAFVFTLGSLILFVAWDYSILVLGRIILGIGIGVASLTTPIYIAEVALPEMRGQLVTINTLMITFGQFFAGMVDGVFDQFFPTTGWRFMLGLAAVPSIVMFFGFLGLPESPRWLASKGKVDQAKQVLYILRETNEQADEELMDIVKALPHKTIASSESLSSSSSGRGPNNHGATTSYGSDGLGHEGLHDDDRRMMSSHHVEYESFWIRVYNMLSHAPTRKALFLGCGLMAVQQFAGINTVMYYAASIYEMSGFGELTAVWLSGFTALAQVAGIATSTVLVDKVGRRTLVLTSLGLVSLSLTGLATSFYLARISSGSIDLQQTSYLCHKQPATTWDGITAYCYDCTSIPSCGYCNGACVQGNATGPFSFMNGSNVISGICPASLEEMTGTEASITTAWQFDTCHNPYGLLSVFFMVMYLFTFGIGMGAMPWTINSEIYPLKYRSLAVSFSTATNWIGNLVVSATFLSISSPKVLRAYGAFGLYGGIAVLGFVWLYFALPETKGLSLEQIERLFRHTADGGYDVMSSNHAERQSLKT</sequence>
<organism evidence="18 19">
    <name type="scientific">Cylindrotheca closterium</name>
    <dbReference type="NCBI Taxonomy" id="2856"/>
    <lineage>
        <taxon>Eukaryota</taxon>
        <taxon>Sar</taxon>
        <taxon>Stramenopiles</taxon>
        <taxon>Ochrophyta</taxon>
        <taxon>Bacillariophyta</taxon>
        <taxon>Bacillariophyceae</taxon>
        <taxon>Bacillariophycidae</taxon>
        <taxon>Bacillariales</taxon>
        <taxon>Bacillariaceae</taxon>
        <taxon>Cylindrotheca</taxon>
    </lineage>
</organism>
<feature type="transmembrane region" description="Helical" evidence="16">
    <location>
        <begin position="187"/>
        <end position="205"/>
    </location>
</feature>
<comment type="subunit">
    <text evidence="3">Homodimer.</text>
</comment>
<feature type="transmembrane region" description="Helical" evidence="16">
    <location>
        <begin position="130"/>
        <end position="148"/>
    </location>
</feature>
<feature type="transmembrane region" description="Helical" evidence="16">
    <location>
        <begin position="538"/>
        <end position="564"/>
    </location>
</feature>
<name>A0AAD2FV74_9STRA</name>
<dbReference type="SUPFAM" id="SSF103473">
    <property type="entry name" value="MFS general substrate transporter"/>
    <property type="match status" value="1"/>
</dbReference>
<dbReference type="AlphaFoldDB" id="A0AAD2FV74"/>
<evidence type="ECO:0000256" key="12">
    <source>
        <dbReference type="ARBA" id="ARBA00044668"/>
    </source>
</evidence>
<evidence type="ECO:0000256" key="1">
    <source>
        <dbReference type="ARBA" id="ARBA00004141"/>
    </source>
</evidence>
<evidence type="ECO:0000256" key="8">
    <source>
        <dbReference type="ARBA" id="ARBA00044637"/>
    </source>
</evidence>
<comment type="catalytic activity">
    <reaction evidence="10">
        <text>D-xylose(out) = D-xylose(in)</text>
        <dbReference type="Rhea" id="RHEA:78427"/>
        <dbReference type="ChEBI" id="CHEBI:53455"/>
    </reaction>
    <physiologicalReaction direction="left-to-right" evidence="10">
        <dbReference type="Rhea" id="RHEA:78428"/>
    </physiologicalReaction>
</comment>
<dbReference type="GO" id="GO:0016324">
    <property type="term" value="C:apical plasma membrane"/>
    <property type="evidence" value="ECO:0007669"/>
    <property type="project" value="TreeGrafter"/>
</dbReference>
<dbReference type="GO" id="GO:0005366">
    <property type="term" value="F:myo-inositol:proton symporter activity"/>
    <property type="evidence" value="ECO:0007669"/>
    <property type="project" value="TreeGrafter"/>
</dbReference>
<dbReference type="Gene3D" id="1.20.1250.20">
    <property type="entry name" value="MFS general substrate transporter like domains"/>
    <property type="match status" value="3"/>
</dbReference>
<feature type="transmembrane region" description="Helical" evidence="16">
    <location>
        <begin position="389"/>
        <end position="412"/>
    </location>
</feature>
<evidence type="ECO:0000256" key="10">
    <source>
        <dbReference type="ARBA" id="ARBA00044656"/>
    </source>
</evidence>
<reference evidence="18" key="1">
    <citation type="submission" date="2023-08" db="EMBL/GenBank/DDBJ databases">
        <authorList>
            <person name="Audoor S."/>
            <person name="Bilcke G."/>
        </authorList>
    </citation>
    <scope>NUCLEOTIDE SEQUENCE</scope>
</reference>
<feature type="region of interest" description="Disordered" evidence="15">
    <location>
        <begin position="288"/>
        <end position="314"/>
    </location>
</feature>
<comment type="catalytic activity">
    <reaction evidence="8">
        <text>D-galactose(in) = D-galactose(out)</text>
        <dbReference type="Rhea" id="RHEA:34915"/>
        <dbReference type="ChEBI" id="CHEBI:4139"/>
    </reaction>
    <physiologicalReaction direction="right-to-left" evidence="8">
        <dbReference type="Rhea" id="RHEA:34917"/>
    </physiologicalReaction>
</comment>
<evidence type="ECO:0000256" key="13">
    <source>
        <dbReference type="ARBA" id="ARBA00044710"/>
    </source>
</evidence>
<evidence type="ECO:0000256" key="6">
    <source>
        <dbReference type="ARBA" id="ARBA00022989"/>
    </source>
</evidence>
<evidence type="ECO:0000313" key="19">
    <source>
        <dbReference type="Proteomes" id="UP001295423"/>
    </source>
</evidence>
<evidence type="ECO:0000256" key="4">
    <source>
        <dbReference type="ARBA" id="ARBA00022448"/>
    </source>
</evidence>
<evidence type="ECO:0000256" key="3">
    <source>
        <dbReference type="ARBA" id="ARBA00011738"/>
    </source>
</evidence>
<comment type="caution">
    <text evidence="18">The sequence shown here is derived from an EMBL/GenBank/DDBJ whole genome shotgun (WGS) entry which is preliminary data.</text>
</comment>
<comment type="catalytic activity">
    <reaction evidence="12">
        <text>D-glucosamine(out) = D-glucosamine(in)</text>
        <dbReference type="Rhea" id="RHEA:78423"/>
        <dbReference type="ChEBI" id="CHEBI:58723"/>
    </reaction>
    <physiologicalReaction direction="left-to-right" evidence="12">
        <dbReference type="Rhea" id="RHEA:78424"/>
    </physiologicalReaction>
</comment>
<keyword evidence="19" id="KW-1185">Reference proteome</keyword>
<evidence type="ECO:0000256" key="2">
    <source>
        <dbReference type="ARBA" id="ARBA00010992"/>
    </source>
</evidence>
<evidence type="ECO:0000256" key="11">
    <source>
        <dbReference type="ARBA" id="ARBA00044662"/>
    </source>
</evidence>
<dbReference type="PRINTS" id="PR00171">
    <property type="entry name" value="SUGRTRNSPORT"/>
</dbReference>
<keyword evidence="4" id="KW-0813">Transport</keyword>
<feature type="compositionally biased region" description="Polar residues" evidence="15">
    <location>
        <begin position="297"/>
        <end position="309"/>
    </location>
</feature>
<feature type="transmembrane region" description="Helical" evidence="16">
    <location>
        <begin position="576"/>
        <end position="599"/>
    </location>
</feature>
<evidence type="ECO:0000256" key="14">
    <source>
        <dbReference type="ARBA" id="ARBA00044780"/>
    </source>
</evidence>
<dbReference type="PANTHER" id="PTHR48020:SF12">
    <property type="entry name" value="PROTON MYO-INOSITOL COTRANSPORTER"/>
    <property type="match status" value="1"/>
</dbReference>
<comment type="similarity">
    <text evidence="2">Belongs to the major facilitator superfamily. Sugar transporter (TC 2.A.1.1) family.</text>
</comment>
<keyword evidence="7 16" id="KW-0472">Membrane</keyword>
<keyword evidence="6 16" id="KW-1133">Transmembrane helix</keyword>
<feature type="transmembrane region" description="Helical" evidence="16">
    <location>
        <begin position="154"/>
        <end position="175"/>
    </location>
</feature>
<evidence type="ECO:0000256" key="16">
    <source>
        <dbReference type="SAM" id="Phobius"/>
    </source>
</evidence>
<dbReference type="PANTHER" id="PTHR48020">
    <property type="entry name" value="PROTON MYO-INOSITOL COTRANSPORTER"/>
    <property type="match status" value="1"/>
</dbReference>
<feature type="transmembrane region" description="Helical" evidence="16">
    <location>
        <begin position="62"/>
        <end position="81"/>
    </location>
</feature>